<protein>
    <recommendedName>
        <fullName evidence="4">Helitron helicase-like domain-containing protein</fullName>
    </recommendedName>
</protein>
<evidence type="ECO:0008006" key="4">
    <source>
        <dbReference type="Google" id="ProtNLM"/>
    </source>
</evidence>
<organism evidence="2 3">
    <name type="scientific">Artemisia annua</name>
    <name type="common">Sweet wormwood</name>
    <dbReference type="NCBI Taxonomy" id="35608"/>
    <lineage>
        <taxon>Eukaryota</taxon>
        <taxon>Viridiplantae</taxon>
        <taxon>Streptophyta</taxon>
        <taxon>Embryophyta</taxon>
        <taxon>Tracheophyta</taxon>
        <taxon>Spermatophyta</taxon>
        <taxon>Magnoliopsida</taxon>
        <taxon>eudicotyledons</taxon>
        <taxon>Gunneridae</taxon>
        <taxon>Pentapetalae</taxon>
        <taxon>asterids</taxon>
        <taxon>campanulids</taxon>
        <taxon>Asterales</taxon>
        <taxon>Asteraceae</taxon>
        <taxon>Asteroideae</taxon>
        <taxon>Anthemideae</taxon>
        <taxon>Artemisiinae</taxon>
        <taxon>Artemisia</taxon>
    </lineage>
</organism>
<keyword evidence="3" id="KW-1185">Reference proteome</keyword>
<evidence type="ECO:0000313" key="2">
    <source>
        <dbReference type="EMBL" id="PWA72746.1"/>
    </source>
</evidence>
<evidence type="ECO:0000256" key="1">
    <source>
        <dbReference type="SAM" id="MobiDB-lite"/>
    </source>
</evidence>
<evidence type="ECO:0000313" key="3">
    <source>
        <dbReference type="Proteomes" id="UP000245207"/>
    </source>
</evidence>
<name>A0A2U1NH16_ARTAN</name>
<sequence>MKSKKKPIAKRVCARSSDSAVSVDLGTVGKIGDYNTTVSSSVTQTSSIPVEVVSVCQVTNSSCKRKGVQHGPSSGDSSTKRQATNTSFAIGSPASLDVVAVTRPDDYAAAPQREPTEIPVPIIDAYVDGTAVECLPGTLASLPGLVPSASCYMNRCDCQQCFYHLFLSLTVTHLQHGPVIWDFSSGRVVREMLSHPDPALSSDGGDSNNEHLIHQCSTSGICRANICGSKTFLCISEGYYRDGFWNAGSLVSTTIGRKRQYQNISTPTVIEGERTSVPRRSGSTYARERPIQPPVTLSAPATPSTGQLRTLAGLARTRAPRLPSLRRQVRRRCQRPHASASNVRPGAPMAPRSGPPADYNAFAPCQCLFRTARDKLRDADVPEFKVRLFAVAGSTQHELPTADCIGAVVYENGPESSSEFDVVIERYSGEPERINKLHASYMSLEFPLLFVYGEQGYHMGLKLIDARGSDSDAEKRMTMNAYYAYMLHDRINRYGNLVKPFSSVFYNFYVIILHTLTIHGR</sequence>
<dbReference type="Proteomes" id="UP000245207">
    <property type="component" value="Unassembled WGS sequence"/>
</dbReference>
<reference evidence="2 3" key="1">
    <citation type="journal article" date="2018" name="Mol. Plant">
        <title>The genome of Artemisia annua provides insight into the evolution of Asteraceae family and artemisinin biosynthesis.</title>
        <authorList>
            <person name="Shen Q."/>
            <person name="Zhang L."/>
            <person name="Liao Z."/>
            <person name="Wang S."/>
            <person name="Yan T."/>
            <person name="Shi P."/>
            <person name="Liu M."/>
            <person name="Fu X."/>
            <person name="Pan Q."/>
            <person name="Wang Y."/>
            <person name="Lv Z."/>
            <person name="Lu X."/>
            <person name="Zhang F."/>
            <person name="Jiang W."/>
            <person name="Ma Y."/>
            <person name="Chen M."/>
            <person name="Hao X."/>
            <person name="Li L."/>
            <person name="Tang Y."/>
            <person name="Lv G."/>
            <person name="Zhou Y."/>
            <person name="Sun X."/>
            <person name="Brodelius P.E."/>
            <person name="Rose J.K.C."/>
            <person name="Tang K."/>
        </authorList>
    </citation>
    <scope>NUCLEOTIDE SEQUENCE [LARGE SCALE GENOMIC DNA]</scope>
    <source>
        <strain evidence="3">cv. Huhao1</strain>
        <tissue evidence="2">Leaf</tissue>
    </source>
</reference>
<dbReference type="EMBL" id="PKPP01002847">
    <property type="protein sequence ID" value="PWA72746.1"/>
    <property type="molecule type" value="Genomic_DNA"/>
</dbReference>
<gene>
    <name evidence="2" type="ORF">CTI12_AA085410</name>
</gene>
<dbReference type="PANTHER" id="PTHR45786">
    <property type="entry name" value="DNA BINDING PROTEIN-LIKE"/>
    <property type="match status" value="1"/>
</dbReference>
<comment type="caution">
    <text evidence="2">The sequence shown here is derived from an EMBL/GenBank/DDBJ whole genome shotgun (WGS) entry which is preliminary data.</text>
</comment>
<proteinExistence type="predicted"/>
<dbReference type="PANTHER" id="PTHR45786:SF74">
    <property type="entry name" value="ATP-DEPENDENT DNA HELICASE"/>
    <property type="match status" value="1"/>
</dbReference>
<dbReference type="OrthoDB" id="1928976at2759"/>
<feature type="region of interest" description="Disordered" evidence="1">
    <location>
        <begin position="327"/>
        <end position="354"/>
    </location>
</feature>
<dbReference type="AlphaFoldDB" id="A0A2U1NH16"/>
<accession>A0A2U1NH16</accession>